<evidence type="ECO:0000313" key="3">
    <source>
        <dbReference type="Proteomes" id="UP001341840"/>
    </source>
</evidence>
<keyword evidence="3" id="KW-1185">Reference proteome</keyword>
<dbReference type="EMBL" id="JASCZI010040374">
    <property type="protein sequence ID" value="MED6130041.1"/>
    <property type="molecule type" value="Genomic_DNA"/>
</dbReference>
<organism evidence="2 3">
    <name type="scientific">Stylosanthes scabra</name>
    <dbReference type="NCBI Taxonomy" id="79078"/>
    <lineage>
        <taxon>Eukaryota</taxon>
        <taxon>Viridiplantae</taxon>
        <taxon>Streptophyta</taxon>
        <taxon>Embryophyta</taxon>
        <taxon>Tracheophyta</taxon>
        <taxon>Spermatophyta</taxon>
        <taxon>Magnoliopsida</taxon>
        <taxon>eudicotyledons</taxon>
        <taxon>Gunneridae</taxon>
        <taxon>Pentapetalae</taxon>
        <taxon>rosids</taxon>
        <taxon>fabids</taxon>
        <taxon>Fabales</taxon>
        <taxon>Fabaceae</taxon>
        <taxon>Papilionoideae</taxon>
        <taxon>50 kb inversion clade</taxon>
        <taxon>dalbergioids sensu lato</taxon>
        <taxon>Dalbergieae</taxon>
        <taxon>Pterocarpus clade</taxon>
        <taxon>Stylosanthes</taxon>
    </lineage>
</organism>
<accession>A0ABU6S0V9</accession>
<comment type="caution">
    <text evidence="2">The sequence shown here is derived from an EMBL/GenBank/DDBJ whole genome shotgun (WGS) entry which is preliminary data.</text>
</comment>
<name>A0ABU6S0V9_9FABA</name>
<protein>
    <submittedName>
        <fullName evidence="2">Uncharacterized protein</fullName>
    </submittedName>
</protein>
<feature type="compositionally biased region" description="Polar residues" evidence="1">
    <location>
        <begin position="50"/>
        <end position="64"/>
    </location>
</feature>
<feature type="region of interest" description="Disordered" evidence="1">
    <location>
        <begin position="35"/>
        <end position="69"/>
    </location>
</feature>
<proteinExistence type="predicted"/>
<sequence>GYYCELGVLLLTFGYSLRLEICWFDSSGKMNKDHGIKQAESGLGEKPTHDSGNAGNKMGNSGPQMPTGEAKVSFRDKLIGDSTIKTLAFADTLCGEKVAKIDSNTEDDIPAVSFTED</sequence>
<evidence type="ECO:0000313" key="2">
    <source>
        <dbReference type="EMBL" id="MED6130041.1"/>
    </source>
</evidence>
<gene>
    <name evidence="2" type="ORF">PIB30_114201</name>
</gene>
<reference evidence="2 3" key="1">
    <citation type="journal article" date="2023" name="Plants (Basel)">
        <title>Bridging the Gap: Combining Genomics and Transcriptomics Approaches to Understand Stylosanthes scabra, an Orphan Legume from the Brazilian Caatinga.</title>
        <authorList>
            <person name="Ferreira-Neto J.R.C."/>
            <person name="da Silva M.D."/>
            <person name="Binneck E."/>
            <person name="de Melo N.F."/>
            <person name="da Silva R.H."/>
            <person name="de Melo A.L.T.M."/>
            <person name="Pandolfi V."/>
            <person name="Bustamante F.O."/>
            <person name="Brasileiro-Vidal A.C."/>
            <person name="Benko-Iseppon A.M."/>
        </authorList>
    </citation>
    <scope>NUCLEOTIDE SEQUENCE [LARGE SCALE GENOMIC DNA]</scope>
    <source>
        <tissue evidence="2">Leaves</tissue>
    </source>
</reference>
<feature type="non-terminal residue" evidence="2">
    <location>
        <position position="1"/>
    </location>
</feature>
<evidence type="ECO:0000256" key="1">
    <source>
        <dbReference type="SAM" id="MobiDB-lite"/>
    </source>
</evidence>
<feature type="non-terminal residue" evidence="2">
    <location>
        <position position="117"/>
    </location>
</feature>
<dbReference type="Proteomes" id="UP001341840">
    <property type="component" value="Unassembled WGS sequence"/>
</dbReference>